<comment type="caution">
    <text evidence="3">The sequence shown here is derived from an EMBL/GenBank/DDBJ whole genome shotgun (WGS) entry which is preliminary data.</text>
</comment>
<dbReference type="GO" id="GO:0004674">
    <property type="term" value="F:protein serine/threonine kinase activity"/>
    <property type="evidence" value="ECO:0007669"/>
    <property type="project" value="UniProtKB-KW"/>
</dbReference>
<dbReference type="InterPro" id="IPR036388">
    <property type="entry name" value="WH-like_DNA-bd_sf"/>
</dbReference>
<feature type="region of interest" description="Disordered" evidence="2">
    <location>
        <begin position="396"/>
        <end position="421"/>
    </location>
</feature>
<name>A0ABR5F670_9ACTN</name>
<dbReference type="Pfam" id="PF00480">
    <property type="entry name" value="ROK"/>
    <property type="match status" value="1"/>
</dbReference>
<dbReference type="SUPFAM" id="SSF46785">
    <property type="entry name" value="Winged helix' DNA-binding domain"/>
    <property type="match status" value="1"/>
</dbReference>
<dbReference type="Gene3D" id="3.30.420.40">
    <property type="match status" value="2"/>
</dbReference>
<evidence type="ECO:0000256" key="2">
    <source>
        <dbReference type="SAM" id="MobiDB-lite"/>
    </source>
</evidence>
<keyword evidence="3" id="KW-0418">Kinase</keyword>
<evidence type="ECO:0000313" key="4">
    <source>
        <dbReference type="Proteomes" id="UP000035425"/>
    </source>
</evidence>
<dbReference type="InterPro" id="IPR036390">
    <property type="entry name" value="WH_DNA-bd_sf"/>
</dbReference>
<dbReference type="InterPro" id="IPR000600">
    <property type="entry name" value="ROK"/>
</dbReference>
<proteinExistence type="inferred from homology"/>
<evidence type="ECO:0000313" key="3">
    <source>
        <dbReference type="EMBL" id="KLL12220.1"/>
    </source>
</evidence>
<dbReference type="EMBL" id="JWIO01000006">
    <property type="protein sequence ID" value="KLL12220.1"/>
    <property type="molecule type" value="Genomic_DNA"/>
</dbReference>
<evidence type="ECO:0000256" key="1">
    <source>
        <dbReference type="ARBA" id="ARBA00006479"/>
    </source>
</evidence>
<dbReference type="Proteomes" id="UP000035425">
    <property type="component" value="Unassembled WGS sequence"/>
</dbReference>
<dbReference type="InterPro" id="IPR043129">
    <property type="entry name" value="ATPase_NBD"/>
</dbReference>
<reference evidence="3 4" key="1">
    <citation type="submission" date="2014-12" db="EMBL/GenBank/DDBJ databases">
        <title>Frankia sp. BMG5.1 draft genome.</title>
        <authorList>
            <person name="Gtari M."/>
            <person name="Ghodhbane-Gtari F."/>
            <person name="Nouioui I."/>
            <person name="Ktari A."/>
            <person name="Hezbri K."/>
            <person name="Mimouni W."/>
            <person name="Sbissi I."/>
            <person name="Ayari A."/>
            <person name="Yamanaka T."/>
            <person name="Normand P."/>
            <person name="Tisa L.S."/>
            <person name="Boudabous A."/>
        </authorList>
    </citation>
    <scope>NUCLEOTIDE SEQUENCE [LARGE SCALE GENOMIC DNA]</scope>
    <source>
        <strain evidence="3 4">BMG5.1</strain>
    </source>
</reference>
<organism evidence="3 4">
    <name type="scientific">Protofrankia coriariae</name>
    <dbReference type="NCBI Taxonomy" id="1562887"/>
    <lineage>
        <taxon>Bacteria</taxon>
        <taxon>Bacillati</taxon>
        <taxon>Actinomycetota</taxon>
        <taxon>Actinomycetes</taxon>
        <taxon>Frankiales</taxon>
        <taxon>Frankiaceae</taxon>
        <taxon>Protofrankia</taxon>
    </lineage>
</organism>
<keyword evidence="3" id="KW-0808">Transferase</keyword>
<protein>
    <submittedName>
        <fullName evidence="3">Serine/threonine protein kinase</fullName>
    </submittedName>
</protein>
<dbReference type="PANTHER" id="PTHR18964:SF149">
    <property type="entry name" value="BIFUNCTIONAL UDP-N-ACETYLGLUCOSAMINE 2-EPIMERASE_N-ACETYLMANNOSAMINE KINASE"/>
    <property type="match status" value="1"/>
</dbReference>
<dbReference type="PANTHER" id="PTHR18964">
    <property type="entry name" value="ROK (REPRESSOR, ORF, KINASE) FAMILY"/>
    <property type="match status" value="1"/>
</dbReference>
<sequence length="421" mass="44609">MPARNQFPALSMTAGRPDPTGTAAVVLRAVLDHGPVARTLIGRATGLSPAVVSRQTADLISLGLLRELPALSTPPRAGRPFVPLDIDTQRHLACGVHIAVPIITFGLVDLRGQVVAQESVPHQGDAREVLRQISQYLPGFVARHARGTRPLGLGVVTGGWVDPQRGVIVEHGLLGWRDVPVRQVLAETTGLSVHVDGHARALAQAEIMFGDPRARRSLVHLFVGNVVDAAIATGGEVHWGPHAGAGDVAHLPLADSSVRCPCGRSGCVQAAISERVLVERAAREGMIEKPDLGLLLDAGRRGDPRVLALFRDRLRVIGRVVALLLDMIDPEVLVLTEAAAIFLPDLLPDLYEQIAAHSRVCDSPERIVLPTRFGAHSLAVAASATVLDAVHRSPRSLRPAPVSAPARTRARAGVGAGRLSD</sequence>
<keyword evidence="4" id="KW-1185">Reference proteome</keyword>
<comment type="similarity">
    <text evidence="1">Belongs to the ROK (NagC/XylR) family.</text>
</comment>
<dbReference type="Gene3D" id="1.10.10.10">
    <property type="entry name" value="Winged helix-like DNA-binding domain superfamily/Winged helix DNA-binding domain"/>
    <property type="match status" value="1"/>
</dbReference>
<keyword evidence="3" id="KW-0723">Serine/threonine-protein kinase</keyword>
<dbReference type="SUPFAM" id="SSF53067">
    <property type="entry name" value="Actin-like ATPase domain"/>
    <property type="match status" value="1"/>
</dbReference>
<gene>
    <name evidence="3" type="ORF">FrCorBMG51_05715</name>
</gene>
<accession>A0ABR5F670</accession>